<accession>A0ABQ9YYQ9</accession>
<feature type="region of interest" description="Disordered" evidence="1">
    <location>
        <begin position="1"/>
        <end position="30"/>
    </location>
</feature>
<comment type="caution">
    <text evidence="2">The sequence shown here is derived from an EMBL/GenBank/DDBJ whole genome shotgun (WGS) entry which is preliminary data.</text>
</comment>
<sequence>MIIGKLKNRGIESNQKQNFGGCSSKQDRNMSEEGTEFKMLSLRWRFFKFPSHSTRFLPWNVEVDLGVSLVQRNLGVSYWKSLGHWALAVYECT</sequence>
<proteinExistence type="predicted"/>
<keyword evidence="3" id="KW-1185">Reference proteome</keyword>
<protein>
    <submittedName>
        <fullName evidence="2">Uncharacterized protein</fullName>
    </submittedName>
</protein>
<dbReference type="EMBL" id="JAOYFB010000001">
    <property type="protein sequence ID" value="KAK4005350.1"/>
    <property type="molecule type" value="Genomic_DNA"/>
</dbReference>
<organism evidence="2 3">
    <name type="scientific">Daphnia magna</name>
    <dbReference type="NCBI Taxonomy" id="35525"/>
    <lineage>
        <taxon>Eukaryota</taxon>
        <taxon>Metazoa</taxon>
        <taxon>Ecdysozoa</taxon>
        <taxon>Arthropoda</taxon>
        <taxon>Crustacea</taxon>
        <taxon>Branchiopoda</taxon>
        <taxon>Diplostraca</taxon>
        <taxon>Cladocera</taxon>
        <taxon>Anomopoda</taxon>
        <taxon>Daphniidae</taxon>
        <taxon>Daphnia</taxon>
    </lineage>
</organism>
<evidence type="ECO:0000313" key="3">
    <source>
        <dbReference type="Proteomes" id="UP001234178"/>
    </source>
</evidence>
<evidence type="ECO:0000256" key="1">
    <source>
        <dbReference type="SAM" id="MobiDB-lite"/>
    </source>
</evidence>
<reference evidence="2 3" key="1">
    <citation type="journal article" date="2023" name="Nucleic Acids Res.">
        <title>The hologenome of Daphnia magna reveals possible DNA methylation and microbiome-mediated evolution of the host genome.</title>
        <authorList>
            <person name="Chaturvedi A."/>
            <person name="Li X."/>
            <person name="Dhandapani V."/>
            <person name="Marshall H."/>
            <person name="Kissane S."/>
            <person name="Cuenca-Cambronero M."/>
            <person name="Asole G."/>
            <person name="Calvet F."/>
            <person name="Ruiz-Romero M."/>
            <person name="Marangio P."/>
            <person name="Guigo R."/>
            <person name="Rago D."/>
            <person name="Mirbahai L."/>
            <person name="Eastwood N."/>
            <person name="Colbourne J.K."/>
            <person name="Zhou J."/>
            <person name="Mallon E."/>
            <person name="Orsini L."/>
        </authorList>
    </citation>
    <scope>NUCLEOTIDE SEQUENCE [LARGE SCALE GENOMIC DNA]</scope>
    <source>
        <strain evidence="2">LRV0_1</strain>
    </source>
</reference>
<name>A0ABQ9YYQ9_9CRUS</name>
<gene>
    <name evidence="2" type="ORF">OUZ56_007065</name>
</gene>
<feature type="compositionally biased region" description="Polar residues" evidence="1">
    <location>
        <begin position="11"/>
        <end position="24"/>
    </location>
</feature>
<evidence type="ECO:0000313" key="2">
    <source>
        <dbReference type="EMBL" id="KAK4005350.1"/>
    </source>
</evidence>
<dbReference type="Proteomes" id="UP001234178">
    <property type="component" value="Unassembled WGS sequence"/>
</dbReference>